<feature type="compositionally biased region" description="Basic and acidic residues" evidence="8">
    <location>
        <begin position="309"/>
        <end position="332"/>
    </location>
</feature>
<feature type="region of interest" description="Disordered" evidence="8">
    <location>
        <begin position="53"/>
        <end position="79"/>
    </location>
</feature>
<dbReference type="Proteomes" id="UP000694941">
    <property type="component" value="Unplaced"/>
</dbReference>
<feature type="region of interest" description="Disordered" evidence="8">
    <location>
        <begin position="353"/>
        <end position="420"/>
    </location>
</feature>
<keyword evidence="3" id="KW-0805">Transcription regulation</keyword>
<evidence type="ECO:0000256" key="2">
    <source>
        <dbReference type="ARBA" id="ARBA00010852"/>
    </source>
</evidence>
<dbReference type="PANTHER" id="PTHR11037:SF21">
    <property type="entry name" value="GEMINI, ISOFORM C"/>
    <property type="match status" value="1"/>
</dbReference>
<dbReference type="InterPro" id="IPR057520">
    <property type="entry name" value="GRHL1/CP2_C"/>
</dbReference>
<reference evidence="11" key="1">
    <citation type="submission" date="2025-08" db="UniProtKB">
        <authorList>
            <consortium name="RefSeq"/>
        </authorList>
    </citation>
    <scope>IDENTIFICATION</scope>
    <source>
        <tissue evidence="11">Muscle</tissue>
    </source>
</reference>
<dbReference type="GeneID" id="106470824"/>
<evidence type="ECO:0000313" key="10">
    <source>
        <dbReference type="Proteomes" id="UP000694941"/>
    </source>
</evidence>
<dbReference type="Pfam" id="PF18016">
    <property type="entry name" value="SAM_3"/>
    <property type="match status" value="1"/>
</dbReference>
<dbReference type="Pfam" id="PF04516">
    <property type="entry name" value="CP2"/>
    <property type="match status" value="1"/>
</dbReference>
<name>A0ABM1BQS1_LIMPO</name>
<evidence type="ECO:0000256" key="8">
    <source>
        <dbReference type="SAM" id="MobiDB-lite"/>
    </source>
</evidence>
<feature type="compositionally biased region" description="Polar residues" evidence="8">
    <location>
        <begin position="410"/>
        <end position="420"/>
    </location>
</feature>
<gene>
    <name evidence="11" type="primary">LOC106470824</name>
</gene>
<feature type="compositionally biased region" description="Polar residues" evidence="8">
    <location>
        <begin position="383"/>
        <end position="401"/>
    </location>
</feature>
<evidence type="ECO:0000313" key="11">
    <source>
        <dbReference type="RefSeq" id="XP_013786849.2"/>
    </source>
</evidence>
<dbReference type="InterPro" id="IPR041418">
    <property type="entry name" value="SAM_3"/>
</dbReference>
<evidence type="ECO:0000256" key="5">
    <source>
        <dbReference type="ARBA" id="ARBA00023163"/>
    </source>
</evidence>
<evidence type="ECO:0000259" key="9">
    <source>
        <dbReference type="PROSITE" id="PS51968"/>
    </source>
</evidence>
<dbReference type="PANTHER" id="PTHR11037">
    <property type="entry name" value="TRANSCRIPTION FACTOR CP2"/>
    <property type="match status" value="1"/>
</dbReference>
<evidence type="ECO:0000256" key="1">
    <source>
        <dbReference type="ARBA" id="ARBA00004123"/>
    </source>
</evidence>
<dbReference type="Gene3D" id="1.10.150.50">
    <property type="entry name" value="Transcription Factor, Ets-1"/>
    <property type="match status" value="1"/>
</dbReference>
<dbReference type="InterPro" id="IPR040167">
    <property type="entry name" value="TF_CP2-like"/>
</dbReference>
<keyword evidence="4 7" id="KW-0238">DNA-binding</keyword>
<comment type="similarity">
    <text evidence="2">Belongs to the grh/CP2 family. CP2 subfamily.</text>
</comment>
<proteinExistence type="inferred from homology"/>
<comment type="subcellular location">
    <subcellularLocation>
        <location evidence="1 7">Nucleus</location>
    </subcellularLocation>
</comment>
<dbReference type="Pfam" id="PF25416">
    <property type="entry name" value="GRHL1_C"/>
    <property type="match status" value="1"/>
</dbReference>
<evidence type="ECO:0000256" key="7">
    <source>
        <dbReference type="PROSITE-ProRule" id="PRU01313"/>
    </source>
</evidence>
<protein>
    <submittedName>
        <fullName evidence="11">Transcription factor CP2-like</fullName>
    </submittedName>
</protein>
<dbReference type="InterPro" id="IPR007604">
    <property type="entry name" value="CP2"/>
</dbReference>
<keyword evidence="5" id="KW-0804">Transcription</keyword>
<evidence type="ECO:0000256" key="4">
    <source>
        <dbReference type="ARBA" id="ARBA00023125"/>
    </source>
</evidence>
<organism evidence="10 11">
    <name type="scientific">Limulus polyphemus</name>
    <name type="common">Atlantic horseshoe crab</name>
    <dbReference type="NCBI Taxonomy" id="6850"/>
    <lineage>
        <taxon>Eukaryota</taxon>
        <taxon>Metazoa</taxon>
        <taxon>Ecdysozoa</taxon>
        <taxon>Arthropoda</taxon>
        <taxon>Chelicerata</taxon>
        <taxon>Merostomata</taxon>
        <taxon>Xiphosura</taxon>
        <taxon>Limulidae</taxon>
        <taxon>Limulus</taxon>
    </lineage>
</organism>
<keyword evidence="10" id="KW-1185">Reference proteome</keyword>
<feature type="region of interest" description="Disordered" evidence="8">
    <location>
        <begin position="108"/>
        <end position="129"/>
    </location>
</feature>
<dbReference type="PROSITE" id="PS51968">
    <property type="entry name" value="GRH_CP2_DB"/>
    <property type="match status" value="1"/>
</dbReference>
<keyword evidence="6 7" id="KW-0539">Nucleus</keyword>
<dbReference type="RefSeq" id="XP_013786849.2">
    <property type="nucleotide sequence ID" value="XM_013931395.2"/>
</dbReference>
<feature type="compositionally biased region" description="Low complexity" evidence="8">
    <location>
        <begin position="359"/>
        <end position="382"/>
    </location>
</feature>
<evidence type="ECO:0000256" key="6">
    <source>
        <dbReference type="ARBA" id="ARBA00023242"/>
    </source>
</evidence>
<sequence length="573" mass="64129">MTNSDQWHVDSIDNALAADFEGSLSGLGMELGTGSFNMSETLMALPTLNSLKQEHESNGDTSNDNGENQSQSSEEMLRPSQVVLQGKKNRLPLLNDDDDDDTFSTTKRFCVSTDREPEDSLQPDATRYRHSSSFPDLRAAVSSSTTVDTSVLTHMIQLSLVSPSTLQNQVSTQENSSSLVFPVLRNTDFQYILGAATALATKMHEETMTYLNQGQSYEIKLKKLGDLTEMREKLLKSIIRFGFHERRLQYVEKEQITQWQQQRPSERVLEIDIPLSYGIYEVVHDPQKSNKCEFLWDPTKETGVFIKPKGADRKHKTDREKMIKRPQSEQDKFQPSYDCTVLTECLSETLYSTSPPLVTGNTSSSFTNTTSTSSNLSPKSSSPDLTSASKPNEQIHSSPSPVNDAVPLPETSSRTSSHALSLDTTASEVTHWLQQNRFANHSQTFSSFSGADLLRLNRNDLIQICGLTDGIRLYNTLHSRYDSCFSSLISFLVFRAVFLESLTVKNLVLQLSNIFSLPLQTHISLCVCGPSGIKVLVTDEVIENMQDEAMFVISQTLDQTNEVFQVFLKPYSP</sequence>
<feature type="compositionally biased region" description="Polar residues" evidence="8">
    <location>
        <begin position="59"/>
        <end position="74"/>
    </location>
</feature>
<evidence type="ECO:0000256" key="3">
    <source>
        <dbReference type="ARBA" id="ARBA00023015"/>
    </source>
</evidence>
<accession>A0ABM1BQS1</accession>
<feature type="domain" description="Grh/CP2 DB" evidence="9">
    <location>
        <begin position="185"/>
        <end position="430"/>
    </location>
</feature>
<dbReference type="SUPFAM" id="SSF47769">
    <property type="entry name" value="SAM/Pointed domain"/>
    <property type="match status" value="1"/>
</dbReference>
<dbReference type="InterPro" id="IPR013761">
    <property type="entry name" value="SAM/pointed_sf"/>
</dbReference>
<feature type="region of interest" description="Disordered" evidence="8">
    <location>
        <begin position="308"/>
        <end position="333"/>
    </location>
</feature>